<dbReference type="EMBL" id="FNCS01000005">
    <property type="protein sequence ID" value="SDG64777.1"/>
    <property type="molecule type" value="Genomic_DNA"/>
</dbReference>
<gene>
    <name evidence="1" type="ORF">SAMN04487974_10591</name>
</gene>
<reference evidence="1 2" key="1">
    <citation type="submission" date="2016-10" db="EMBL/GenBank/DDBJ databases">
        <authorList>
            <person name="de Groot N.N."/>
        </authorList>
    </citation>
    <scope>NUCLEOTIDE SEQUENCE [LARGE SCALE GENOMIC DNA]</scope>
    <source>
        <strain evidence="1 2">CGMCC 1.10267</strain>
    </source>
</reference>
<proteinExistence type="predicted"/>
<evidence type="ECO:0000313" key="2">
    <source>
        <dbReference type="Proteomes" id="UP000199495"/>
    </source>
</evidence>
<keyword evidence="2" id="KW-1185">Reference proteome</keyword>
<dbReference type="RefSeq" id="WP_176762606.1">
    <property type="nucleotide sequence ID" value="NZ_FNCS01000005.1"/>
</dbReference>
<name>A0A1G7VYF8_9HYPH</name>
<sequence length="53" mass="5795">MFIRIAWNGASAGSADPRNLKRLATTPRRTCDDLGVPAKDFANMTKGLFDRLG</sequence>
<protein>
    <submittedName>
        <fullName evidence="1">Uncharacterized protein</fullName>
    </submittedName>
</protein>
<dbReference type="STRING" id="440168.SAMN04487974_10591"/>
<accession>A0A1G7VYF8</accession>
<dbReference type="Proteomes" id="UP000199495">
    <property type="component" value="Unassembled WGS sequence"/>
</dbReference>
<dbReference type="AlphaFoldDB" id="A0A1G7VYF8"/>
<organism evidence="1 2">
    <name type="scientific">Pelagibacterium luteolum</name>
    <dbReference type="NCBI Taxonomy" id="440168"/>
    <lineage>
        <taxon>Bacteria</taxon>
        <taxon>Pseudomonadati</taxon>
        <taxon>Pseudomonadota</taxon>
        <taxon>Alphaproteobacteria</taxon>
        <taxon>Hyphomicrobiales</taxon>
        <taxon>Devosiaceae</taxon>
        <taxon>Pelagibacterium</taxon>
    </lineage>
</organism>
<evidence type="ECO:0000313" key="1">
    <source>
        <dbReference type="EMBL" id="SDG64777.1"/>
    </source>
</evidence>